<accession>A0A2M7R5F6</accession>
<dbReference type="EMBL" id="PFLW01000082">
    <property type="protein sequence ID" value="PIY88551.1"/>
    <property type="molecule type" value="Genomic_DNA"/>
</dbReference>
<dbReference type="AlphaFoldDB" id="A0A2M7R5F6"/>
<feature type="region of interest" description="Disordered" evidence="1">
    <location>
        <begin position="40"/>
        <end position="63"/>
    </location>
</feature>
<comment type="caution">
    <text evidence="2">The sequence shown here is derived from an EMBL/GenBank/DDBJ whole genome shotgun (WGS) entry which is preliminary data.</text>
</comment>
<evidence type="ECO:0000256" key="1">
    <source>
        <dbReference type="SAM" id="MobiDB-lite"/>
    </source>
</evidence>
<evidence type="ECO:0000313" key="2">
    <source>
        <dbReference type="EMBL" id="PIY88551.1"/>
    </source>
</evidence>
<gene>
    <name evidence="2" type="ORF">COY73_03440</name>
</gene>
<feature type="compositionally biased region" description="Basic and acidic residues" evidence="1">
    <location>
        <begin position="43"/>
        <end position="53"/>
    </location>
</feature>
<protein>
    <submittedName>
        <fullName evidence="2">Uncharacterized protein</fullName>
    </submittedName>
</protein>
<dbReference type="Proteomes" id="UP000230767">
    <property type="component" value="Unassembled WGS sequence"/>
</dbReference>
<proteinExistence type="predicted"/>
<organism evidence="2 3">
    <name type="scientific">Candidatus Nealsonbacteria bacterium CG_4_10_14_0_8_um_filter_37_14</name>
    <dbReference type="NCBI Taxonomy" id="1974684"/>
    <lineage>
        <taxon>Bacteria</taxon>
        <taxon>Candidatus Nealsoniibacteriota</taxon>
    </lineage>
</organism>
<name>A0A2M7R5F6_9BACT</name>
<feature type="compositionally biased region" description="Basic residues" evidence="1">
    <location>
        <begin position="54"/>
        <end position="63"/>
    </location>
</feature>
<sequence length="63" mass="7666">MAERKLPKSSRKYIRREKARIRREVLDIKEQEKLIAELYPVRKSPEQNQDKKNKISSKKHKSF</sequence>
<reference evidence="3" key="1">
    <citation type="submission" date="2017-09" db="EMBL/GenBank/DDBJ databases">
        <title>Depth-based differentiation of microbial function through sediment-hosted aquifers and enrichment of novel symbionts in the deep terrestrial subsurface.</title>
        <authorList>
            <person name="Probst A.J."/>
            <person name="Ladd B."/>
            <person name="Jarett J.K."/>
            <person name="Geller-Mcgrath D.E."/>
            <person name="Sieber C.M.K."/>
            <person name="Emerson J.B."/>
            <person name="Anantharaman K."/>
            <person name="Thomas B.C."/>
            <person name="Malmstrom R."/>
            <person name="Stieglmeier M."/>
            <person name="Klingl A."/>
            <person name="Woyke T."/>
            <person name="Ryan C.M."/>
            <person name="Banfield J.F."/>
        </authorList>
    </citation>
    <scope>NUCLEOTIDE SEQUENCE [LARGE SCALE GENOMIC DNA]</scope>
</reference>
<evidence type="ECO:0000313" key="3">
    <source>
        <dbReference type="Proteomes" id="UP000230767"/>
    </source>
</evidence>